<dbReference type="KEGG" id="dpx:DAPPUDRAFT_253506"/>
<evidence type="ECO:0000313" key="1">
    <source>
        <dbReference type="EMBL" id="EFX73240.1"/>
    </source>
</evidence>
<gene>
    <name evidence="1" type="ORF">DAPPUDRAFT_253506</name>
</gene>
<accession>E9H504</accession>
<sequence>MTIKAMICLYLEEPTSWIKLTLDGKLLIANCFARRRLAGLPNRLSITEGISI</sequence>
<protein>
    <submittedName>
        <fullName evidence="1">Uncharacterized protein</fullName>
    </submittedName>
</protein>
<dbReference type="AlphaFoldDB" id="E9H504"/>
<reference evidence="1 2" key="1">
    <citation type="journal article" date="2011" name="Science">
        <title>The ecoresponsive genome of Daphnia pulex.</title>
        <authorList>
            <person name="Colbourne J.K."/>
            <person name="Pfrender M.E."/>
            <person name="Gilbert D."/>
            <person name="Thomas W.K."/>
            <person name="Tucker A."/>
            <person name="Oakley T.H."/>
            <person name="Tokishita S."/>
            <person name="Aerts A."/>
            <person name="Arnold G.J."/>
            <person name="Basu M.K."/>
            <person name="Bauer D.J."/>
            <person name="Caceres C.E."/>
            <person name="Carmel L."/>
            <person name="Casola C."/>
            <person name="Choi J.H."/>
            <person name="Detter J.C."/>
            <person name="Dong Q."/>
            <person name="Dusheyko S."/>
            <person name="Eads B.D."/>
            <person name="Frohlich T."/>
            <person name="Geiler-Samerotte K.A."/>
            <person name="Gerlach D."/>
            <person name="Hatcher P."/>
            <person name="Jogdeo S."/>
            <person name="Krijgsveld J."/>
            <person name="Kriventseva E.V."/>
            <person name="Kultz D."/>
            <person name="Laforsch C."/>
            <person name="Lindquist E."/>
            <person name="Lopez J."/>
            <person name="Manak J.R."/>
            <person name="Muller J."/>
            <person name="Pangilinan J."/>
            <person name="Patwardhan R.P."/>
            <person name="Pitluck S."/>
            <person name="Pritham E.J."/>
            <person name="Rechtsteiner A."/>
            <person name="Rho M."/>
            <person name="Rogozin I.B."/>
            <person name="Sakarya O."/>
            <person name="Salamov A."/>
            <person name="Schaack S."/>
            <person name="Shapiro H."/>
            <person name="Shiga Y."/>
            <person name="Skalitzky C."/>
            <person name="Smith Z."/>
            <person name="Souvorov A."/>
            <person name="Sung W."/>
            <person name="Tang Z."/>
            <person name="Tsuchiya D."/>
            <person name="Tu H."/>
            <person name="Vos H."/>
            <person name="Wang M."/>
            <person name="Wolf Y.I."/>
            <person name="Yamagata H."/>
            <person name="Yamada T."/>
            <person name="Ye Y."/>
            <person name="Shaw J.R."/>
            <person name="Andrews J."/>
            <person name="Crease T.J."/>
            <person name="Tang H."/>
            <person name="Lucas S.M."/>
            <person name="Robertson H.M."/>
            <person name="Bork P."/>
            <person name="Koonin E.V."/>
            <person name="Zdobnov E.M."/>
            <person name="Grigoriev I.V."/>
            <person name="Lynch M."/>
            <person name="Boore J.L."/>
        </authorList>
    </citation>
    <scope>NUCLEOTIDE SEQUENCE [LARGE SCALE GENOMIC DNA]</scope>
</reference>
<name>E9H504_DAPPU</name>
<dbReference type="InParanoid" id="E9H504"/>
<dbReference type="HOGENOM" id="CLU_3089367_0_0_1"/>
<proteinExistence type="predicted"/>
<keyword evidence="2" id="KW-1185">Reference proteome</keyword>
<evidence type="ECO:0000313" key="2">
    <source>
        <dbReference type="Proteomes" id="UP000000305"/>
    </source>
</evidence>
<organism evidence="1 2">
    <name type="scientific">Daphnia pulex</name>
    <name type="common">Water flea</name>
    <dbReference type="NCBI Taxonomy" id="6669"/>
    <lineage>
        <taxon>Eukaryota</taxon>
        <taxon>Metazoa</taxon>
        <taxon>Ecdysozoa</taxon>
        <taxon>Arthropoda</taxon>
        <taxon>Crustacea</taxon>
        <taxon>Branchiopoda</taxon>
        <taxon>Diplostraca</taxon>
        <taxon>Cladocera</taxon>
        <taxon>Anomopoda</taxon>
        <taxon>Daphniidae</taxon>
        <taxon>Daphnia</taxon>
    </lineage>
</organism>
<dbReference type="Proteomes" id="UP000000305">
    <property type="component" value="Unassembled WGS sequence"/>
</dbReference>
<dbReference type="EMBL" id="GL732592">
    <property type="protein sequence ID" value="EFX73240.1"/>
    <property type="molecule type" value="Genomic_DNA"/>
</dbReference>